<reference evidence="7 8" key="1">
    <citation type="submission" date="2021-03" db="EMBL/GenBank/DDBJ databases">
        <title>Sequencing the genomes of 1000 actinobacteria strains.</title>
        <authorList>
            <person name="Klenk H.-P."/>
        </authorList>
    </citation>
    <scope>NUCLEOTIDE SEQUENCE [LARGE SCALE GENOMIC DNA]</scope>
    <source>
        <strain evidence="7 8">DSM 16005</strain>
    </source>
</reference>
<keyword evidence="5" id="KW-0560">Oxidoreductase</keyword>
<evidence type="ECO:0000256" key="4">
    <source>
        <dbReference type="ARBA" id="ARBA00022857"/>
    </source>
</evidence>
<keyword evidence="4" id="KW-0521">NADP</keyword>
<gene>
    <name evidence="7" type="ORF">JOF48_003536</name>
</gene>
<dbReference type="Proteomes" id="UP000711614">
    <property type="component" value="Unassembled WGS sequence"/>
</dbReference>
<dbReference type="CDD" id="cd02932">
    <property type="entry name" value="OYE_YqiM_FMN"/>
    <property type="match status" value="1"/>
</dbReference>
<evidence type="ECO:0000313" key="8">
    <source>
        <dbReference type="Proteomes" id="UP000711614"/>
    </source>
</evidence>
<dbReference type="SUPFAM" id="SSF51395">
    <property type="entry name" value="FMN-linked oxidoreductases"/>
    <property type="match status" value="1"/>
</dbReference>
<evidence type="ECO:0000256" key="2">
    <source>
        <dbReference type="ARBA" id="ARBA00022630"/>
    </source>
</evidence>
<dbReference type="EMBL" id="JAGIOI010000001">
    <property type="protein sequence ID" value="MBP2414737.1"/>
    <property type="molecule type" value="Genomic_DNA"/>
</dbReference>
<sequence length="359" mass="38293">MQPALFTPITVRGTTVRNRLWVSPMCQYSAENQDGMPSDWHLVHLGGLARGGAGVVFTEATAVVPEGRISPQDLGIWNDSQRDCLARIVDFIHSQGAAAGIQLAHAGRKASTFRPWEERHGTVPVSDGGWPTVAPSPVAYPGYAVPRVMTADDIKELSAAFAAAARRALDAGFDFIEIHAAHGYLLHQFLSPLSNQRSDAYGGNLENRARALLETIDAVRTEVGTEVPLLVRFSATDWVEGGWTPGDTATVAGWAREHGADMADVSSGGNIPAHITAGPGYQVPFATAVRTGAHMPAIAVGMIEEPRQAEQIVGTGLADVVMMGRALLRDPNFPLRAAAALGADIAYAPQQYHRAPIRN</sequence>
<evidence type="ECO:0000256" key="1">
    <source>
        <dbReference type="ARBA" id="ARBA00001917"/>
    </source>
</evidence>
<keyword evidence="8" id="KW-1185">Reference proteome</keyword>
<comment type="cofactor">
    <cofactor evidence="1">
        <name>FMN</name>
        <dbReference type="ChEBI" id="CHEBI:58210"/>
    </cofactor>
</comment>
<evidence type="ECO:0000256" key="3">
    <source>
        <dbReference type="ARBA" id="ARBA00022643"/>
    </source>
</evidence>
<name>A0ABS4Z117_9MICC</name>
<dbReference type="RefSeq" id="WP_209683022.1">
    <property type="nucleotide sequence ID" value="NZ_JAGIOI010000001.1"/>
</dbReference>
<dbReference type="InterPro" id="IPR013785">
    <property type="entry name" value="Aldolase_TIM"/>
</dbReference>
<evidence type="ECO:0000259" key="6">
    <source>
        <dbReference type="Pfam" id="PF00724"/>
    </source>
</evidence>
<dbReference type="InterPro" id="IPR001155">
    <property type="entry name" value="OxRdtase_FMN_N"/>
</dbReference>
<organism evidence="7 8">
    <name type="scientific">Arthrobacter stackebrandtii</name>
    <dbReference type="NCBI Taxonomy" id="272161"/>
    <lineage>
        <taxon>Bacteria</taxon>
        <taxon>Bacillati</taxon>
        <taxon>Actinomycetota</taxon>
        <taxon>Actinomycetes</taxon>
        <taxon>Micrococcales</taxon>
        <taxon>Micrococcaceae</taxon>
        <taxon>Arthrobacter</taxon>
    </lineage>
</organism>
<keyword evidence="3" id="KW-0288">FMN</keyword>
<dbReference type="PANTHER" id="PTHR43303">
    <property type="entry name" value="NADPH DEHYDROGENASE C23G7.10C-RELATED"/>
    <property type="match status" value="1"/>
</dbReference>
<evidence type="ECO:0000313" key="7">
    <source>
        <dbReference type="EMBL" id="MBP2414737.1"/>
    </source>
</evidence>
<dbReference type="Pfam" id="PF00724">
    <property type="entry name" value="Oxidored_FMN"/>
    <property type="match status" value="1"/>
</dbReference>
<comment type="caution">
    <text evidence="7">The sequence shown here is derived from an EMBL/GenBank/DDBJ whole genome shotgun (WGS) entry which is preliminary data.</text>
</comment>
<evidence type="ECO:0000256" key="5">
    <source>
        <dbReference type="ARBA" id="ARBA00023002"/>
    </source>
</evidence>
<dbReference type="InterPro" id="IPR044152">
    <property type="entry name" value="YqjM-like"/>
</dbReference>
<protein>
    <submittedName>
        <fullName evidence="7">2,4-dienoyl-CoA reductase-like NADH-dependent reductase (Old Yellow Enzyme family)</fullName>
    </submittedName>
</protein>
<accession>A0ABS4Z117</accession>
<dbReference type="Gene3D" id="3.20.20.70">
    <property type="entry name" value="Aldolase class I"/>
    <property type="match status" value="1"/>
</dbReference>
<proteinExistence type="predicted"/>
<feature type="domain" description="NADH:flavin oxidoreductase/NADH oxidase N-terminal" evidence="6">
    <location>
        <begin position="5"/>
        <end position="339"/>
    </location>
</feature>
<dbReference type="PANTHER" id="PTHR43303:SF4">
    <property type="entry name" value="NADPH DEHYDROGENASE C23G7.10C-RELATED"/>
    <property type="match status" value="1"/>
</dbReference>
<keyword evidence="2" id="KW-0285">Flavoprotein</keyword>